<dbReference type="PANTHER" id="PTHR35586">
    <property type="entry name" value="SLL1691 PROTEIN"/>
    <property type="match status" value="1"/>
</dbReference>
<dbReference type="Proteomes" id="UP000003835">
    <property type="component" value="Unassembled WGS sequence"/>
</dbReference>
<dbReference type="STRING" id="118168.MC7420_8251"/>
<dbReference type="InterPro" id="IPR010106">
    <property type="entry name" value="RpnA"/>
</dbReference>
<dbReference type="NCBIfam" id="TIGR01784">
    <property type="entry name" value="T_den_put_tspse"/>
    <property type="match status" value="1"/>
</dbReference>
<protein>
    <recommendedName>
        <fullName evidence="3">Flagellar assembly protein H</fullName>
    </recommendedName>
</protein>
<dbReference type="EMBL" id="DS989866">
    <property type="protein sequence ID" value="EDX72159.1"/>
    <property type="molecule type" value="Genomic_DNA"/>
</dbReference>
<gene>
    <name evidence="1" type="ORF">MC7420_8251</name>
</gene>
<proteinExistence type="predicted"/>
<dbReference type="PANTHER" id="PTHR35586:SF2">
    <property type="entry name" value="SLL1542 PROTEIN"/>
    <property type="match status" value="1"/>
</dbReference>
<evidence type="ECO:0000313" key="1">
    <source>
        <dbReference type="EMBL" id="EDX72159.1"/>
    </source>
</evidence>
<dbReference type="InterPro" id="IPR022573">
    <property type="entry name" value="DUF2887"/>
</dbReference>
<dbReference type="Pfam" id="PF11103">
    <property type="entry name" value="DUF2887"/>
    <property type="match status" value="1"/>
</dbReference>
<organism evidence="1 2">
    <name type="scientific">Coleofasciculus chthonoplastes PCC 7420</name>
    <dbReference type="NCBI Taxonomy" id="118168"/>
    <lineage>
        <taxon>Bacteria</taxon>
        <taxon>Bacillati</taxon>
        <taxon>Cyanobacteriota</taxon>
        <taxon>Cyanophyceae</taxon>
        <taxon>Coleofasciculales</taxon>
        <taxon>Coleofasciculaceae</taxon>
        <taxon>Coleofasciculus</taxon>
    </lineage>
</organism>
<dbReference type="OrthoDB" id="468313at2"/>
<dbReference type="RefSeq" id="WP_006104685.1">
    <property type="nucleotide sequence ID" value="NZ_DS989866.1"/>
</dbReference>
<reference evidence="1 2" key="1">
    <citation type="submission" date="2008-07" db="EMBL/GenBank/DDBJ databases">
        <authorList>
            <person name="Tandeau de Marsac N."/>
            <person name="Ferriera S."/>
            <person name="Johnson J."/>
            <person name="Kravitz S."/>
            <person name="Beeson K."/>
            <person name="Sutton G."/>
            <person name="Rogers Y.-H."/>
            <person name="Friedman R."/>
            <person name="Frazier M."/>
            <person name="Venter J.C."/>
        </authorList>
    </citation>
    <scope>NUCLEOTIDE SEQUENCE [LARGE SCALE GENOMIC DNA]</scope>
    <source>
        <strain evidence="1 2">PCC 7420</strain>
    </source>
</reference>
<keyword evidence="2" id="KW-1185">Reference proteome</keyword>
<accession>B4W0N6</accession>
<dbReference type="eggNOG" id="COG5464">
    <property type="taxonomic scope" value="Bacteria"/>
</dbReference>
<name>B4W0N6_9CYAN</name>
<dbReference type="AlphaFoldDB" id="B4W0N6"/>
<evidence type="ECO:0000313" key="2">
    <source>
        <dbReference type="Proteomes" id="UP000003835"/>
    </source>
</evidence>
<dbReference type="HOGENOM" id="CLU_069065_0_0_3"/>
<sequence>MKTDTLFYSLFKQFPSIFFELINQSTEQATTYQFTSREIKQLAFRLDGLFFPKTENSQNPFYVVEVQFQPDEDLYYRIFAELFLYLRQDKPACPWRVVVIYPTRRIEREQPLQFRELFTRVQRIYLDELGDDASDSLGVNIVKLVIENQQTAPERARTLIEQAQAQITDQTTQRNLINLIETIIVYKLPQKSREEIEAMFGLSELKQTKVYQEAKQEGLDEGQLKAKLETIPRMMQLGLNVEMIAEGLDLPLEVVKAAAQSFSQQNVAAFIELLTHQRELFSAQDLADLADLIKPLPDKIENLSYAIAQWCKQDGHSAQLQAWRHLLSDLLAATVEQLLARNLESLDTPSAVLNKAMLQQAIEQ</sequence>
<evidence type="ECO:0008006" key="3">
    <source>
        <dbReference type="Google" id="ProtNLM"/>
    </source>
</evidence>